<dbReference type="EMBL" id="QRZM01000031">
    <property type="protein sequence ID" value="RGV68297.1"/>
    <property type="molecule type" value="Genomic_DNA"/>
</dbReference>
<dbReference type="InterPro" id="IPR011051">
    <property type="entry name" value="RmlC_Cupin_sf"/>
</dbReference>
<protein>
    <submittedName>
        <fullName evidence="2">Cupin domain-containing protein</fullName>
    </submittedName>
</protein>
<dbReference type="PIRSF" id="PIRSF029883">
    <property type="entry name" value="KdgF"/>
    <property type="match status" value="1"/>
</dbReference>
<dbReference type="InterPro" id="IPR052535">
    <property type="entry name" value="Bacilysin_H2HPP_isomerase"/>
</dbReference>
<comment type="caution">
    <text evidence="2">The sequence shown here is derived from an EMBL/GenBank/DDBJ whole genome shotgun (WGS) entry which is preliminary data.</text>
</comment>
<organism evidence="2 3">
    <name type="scientific">Enterocloster bolteae</name>
    <dbReference type="NCBI Taxonomy" id="208479"/>
    <lineage>
        <taxon>Bacteria</taxon>
        <taxon>Bacillati</taxon>
        <taxon>Bacillota</taxon>
        <taxon>Clostridia</taxon>
        <taxon>Lachnospirales</taxon>
        <taxon>Lachnospiraceae</taxon>
        <taxon>Enterocloster</taxon>
    </lineage>
</organism>
<dbReference type="InterPro" id="IPR014710">
    <property type="entry name" value="RmlC-like_jellyroll"/>
</dbReference>
<dbReference type="PANTHER" id="PTHR40112">
    <property type="entry name" value="H2HPP ISOMERASE"/>
    <property type="match status" value="1"/>
</dbReference>
<accession>A0A412YSR6</accession>
<name>A0A412YSR6_9FIRM</name>
<sequence>MFVEKSEILKTEMADGVVRRMLGYGDKIMACEMIFPKGAYVEPHCHNSHQQMVYVLRGKFELQCGEEKRIMLPGNLCYCGYNEIHATRSLEDGSAILDVHTPLRQDIIDDSHAAQKTQ</sequence>
<dbReference type="RefSeq" id="WP_118019800.1">
    <property type="nucleotide sequence ID" value="NZ_CAUHGS010000010.1"/>
</dbReference>
<dbReference type="PANTHER" id="PTHR40112:SF1">
    <property type="entry name" value="H2HPP ISOMERASE"/>
    <property type="match status" value="1"/>
</dbReference>
<dbReference type="Gene3D" id="2.60.120.10">
    <property type="entry name" value="Jelly Rolls"/>
    <property type="match status" value="1"/>
</dbReference>
<reference evidence="2 3" key="1">
    <citation type="submission" date="2018-08" db="EMBL/GenBank/DDBJ databases">
        <title>A genome reference for cultivated species of the human gut microbiota.</title>
        <authorList>
            <person name="Zou Y."/>
            <person name="Xue W."/>
            <person name="Luo G."/>
        </authorList>
    </citation>
    <scope>NUCLEOTIDE SEQUENCE [LARGE SCALE GENOMIC DNA]</scope>
    <source>
        <strain evidence="2 3">AF14-18</strain>
    </source>
</reference>
<evidence type="ECO:0000259" key="1">
    <source>
        <dbReference type="Pfam" id="PF07883"/>
    </source>
</evidence>
<dbReference type="Pfam" id="PF07883">
    <property type="entry name" value="Cupin_2"/>
    <property type="match status" value="1"/>
</dbReference>
<dbReference type="Proteomes" id="UP000284543">
    <property type="component" value="Unassembled WGS sequence"/>
</dbReference>
<gene>
    <name evidence="2" type="ORF">DWW02_29355</name>
</gene>
<dbReference type="SUPFAM" id="SSF51182">
    <property type="entry name" value="RmlC-like cupins"/>
    <property type="match status" value="1"/>
</dbReference>
<dbReference type="AlphaFoldDB" id="A0A412YSR6"/>
<proteinExistence type="predicted"/>
<dbReference type="InterPro" id="IPR013096">
    <property type="entry name" value="Cupin_2"/>
</dbReference>
<dbReference type="CDD" id="cd02238">
    <property type="entry name" value="cupin_KdgF"/>
    <property type="match status" value="1"/>
</dbReference>
<feature type="domain" description="Cupin type-2" evidence="1">
    <location>
        <begin position="32"/>
        <end position="96"/>
    </location>
</feature>
<evidence type="ECO:0000313" key="2">
    <source>
        <dbReference type="EMBL" id="RGV68297.1"/>
    </source>
</evidence>
<dbReference type="InterPro" id="IPR025499">
    <property type="entry name" value="KdgF"/>
</dbReference>
<evidence type="ECO:0000313" key="3">
    <source>
        <dbReference type="Proteomes" id="UP000284543"/>
    </source>
</evidence>